<dbReference type="Proteomes" id="UP000786811">
    <property type="component" value="Unassembled WGS sequence"/>
</dbReference>
<dbReference type="EMBL" id="CAJNRD030001124">
    <property type="protein sequence ID" value="CAG5106378.1"/>
    <property type="molecule type" value="Genomic_DNA"/>
</dbReference>
<organism evidence="1 2">
    <name type="scientific">Cotesia congregata</name>
    <name type="common">Parasitoid wasp</name>
    <name type="synonym">Apanteles congregatus</name>
    <dbReference type="NCBI Taxonomy" id="51543"/>
    <lineage>
        <taxon>Eukaryota</taxon>
        <taxon>Metazoa</taxon>
        <taxon>Ecdysozoa</taxon>
        <taxon>Arthropoda</taxon>
        <taxon>Hexapoda</taxon>
        <taxon>Insecta</taxon>
        <taxon>Pterygota</taxon>
        <taxon>Neoptera</taxon>
        <taxon>Endopterygota</taxon>
        <taxon>Hymenoptera</taxon>
        <taxon>Apocrita</taxon>
        <taxon>Ichneumonoidea</taxon>
        <taxon>Braconidae</taxon>
        <taxon>Microgastrinae</taxon>
        <taxon>Cotesia</taxon>
    </lineage>
</organism>
<reference evidence="1" key="1">
    <citation type="submission" date="2021-04" db="EMBL/GenBank/DDBJ databases">
        <authorList>
            <person name="Chebbi M.A.C M."/>
        </authorList>
    </citation>
    <scope>NUCLEOTIDE SEQUENCE</scope>
</reference>
<gene>
    <name evidence="1" type="ORF">HICCMSTLAB_LOCUS12230</name>
</gene>
<evidence type="ECO:0000313" key="2">
    <source>
        <dbReference type="Proteomes" id="UP000786811"/>
    </source>
</evidence>
<dbReference type="OrthoDB" id="7699053at2759"/>
<sequence length="147" mass="17505">MIELSNIDTIRWNILLGKHQKGESLHASNRNFQTKDIFRVSVIERIRSDCFLNNGYFRSALLQNHQELIGRWPYQPQKQSSIIITILWIVFFLQAIPQIRNLFDKVQRDWKLVMNDEEKRVLQYHSEIGRLLTAGYTVKNYSKISLR</sequence>
<proteinExistence type="predicted"/>
<keyword evidence="2" id="KW-1185">Reference proteome</keyword>
<dbReference type="AlphaFoldDB" id="A0A8J2HQB2"/>
<evidence type="ECO:0000313" key="1">
    <source>
        <dbReference type="EMBL" id="CAG5106378.1"/>
    </source>
</evidence>
<accession>A0A8J2HQB2</accession>
<protein>
    <submittedName>
        <fullName evidence="1">Uncharacterized protein</fullName>
    </submittedName>
</protein>
<comment type="caution">
    <text evidence="1">The sequence shown here is derived from an EMBL/GenBank/DDBJ whole genome shotgun (WGS) entry which is preliminary data.</text>
</comment>
<name>A0A8J2HQB2_COTCN</name>